<dbReference type="GO" id="GO:0006338">
    <property type="term" value="P:chromatin remodeling"/>
    <property type="evidence" value="ECO:0000318"/>
    <property type="project" value="GO_Central"/>
</dbReference>
<dbReference type="GO" id="GO:0003677">
    <property type="term" value="F:DNA binding"/>
    <property type="evidence" value="ECO:0007669"/>
    <property type="project" value="UniProtKB-UniRule"/>
</dbReference>
<dbReference type="AlphaFoldDB" id="A0A2A6BYA0"/>
<accession>A0A8R1UTX5</accession>
<feature type="region of interest" description="Disordered" evidence="2">
    <location>
        <begin position="419"/>
        <end position="488"/>
    </location>
</feature>
<dbReference type="Gene3D" id="1.10.30.10">
    <property type="entry name" value="High mobility group box domain"/>
    <property type="match status" value="2"/>
</dbReference>
<dbReference type="PANTHER" id="PTHR48112:SF22">
    <property type="entry name" value="MITOCHONDRIAL TRANSCRIPTION FACTOR A, ISOFORM B"/>
    <property type="match status" value="1"/>
</dbReference>
<feature type="compositionally biased region" description="Basic and acidic residues" evidence="2">
    <location>
        <begin position="477"/>
        <end position="486"/>
    </location>
</feature>
<feature type="compositionally biased region" description="Polar residues" evidence="2">
    <location>
        <begin position="419"/>
        <end position="436"/>
    </location>
</feature>
<reference evidence="3" key="2">
    <citation type="submission" date="2022-06" db="UniProtKB">
        <authorList>
            <consortium name="EnsemblMetazoa"/>
        </authorList>
    </citation>
    <scope>IDENTIFICATION</scope>
    <source>
        <strain evidence="3">PS312</strain>
    </source>
</reference>
<name>A0A2A6BYA0_PRIPA</name>
<dbReference type="EnsemblMetazoa" id="PPA38646.1">
    <property type="protein sequence ID" value="PPA38646.1"/>
    <property type="gene ID" value="WBGene00277015"/>
</dbReference>
<proteinExistence type="predicted"/>
<evidence type="ECO:0000256" key="1">
    <source>
        <dbReference type="ARBA" id="ARBA00023125"/>
    </source>
</evidence>
<dbReference type="SMART" id="SM00398">
    <property type="entry name" value="HMG"/>
    <property type="match status" value="4"/>
</dbReference>
<accession>A0A2A6BYA0</accession>
<evidence type="ECO:0000313" key="3">
    <source>
        <dbReference type="EnsemblMetazoa" id="PPA38646.1"/>
    </source>
</evidence>
<dbReference type="PANTHER" id="PTHR48112">
    <property type="entry name" value="HIGH MOBILITY GROUP PROTEIN DSP1"/>
    <property type="match status" value="1"/>
</dbReference>
<dbReference type="InterPro" id="IPR036910">
    <property type="entry name" value="HMG_box_dom_sf"/>
</dbReference>
<evidence type="ECO:0000313" key="4">
    <source>
        <dbReference type="Proteomes" id="UP000005239"/>
    </source>
</evidence>
<organism evidence="3 4">
    <name type="scientific">Pristionchus pacificus</name>
    <name type="common">Parasitic nematode worm</name>
    <dbReference type="NCBI Taxonomy" id="54126"/>
    <lineage>
        <taxon>Eukaryota</taxon>
        <taxon>Metazoa</taxon>
        <taxon>Ecdysozoa</taxon>
        <taxon>Nematoda</taxon>
        <taxon>Chromadorea</taxon>
        <taxon>Rhabditida</taxon>
        <taxon>Rhabditina</taxon>
        <taxon>Diplogasteromorpha</taxon>
        <taxon>Diplogasteroidea</taxon>
        <taxon>Neodiplogasteridae</taxon>
        <taxon>Pristionchus</taxon>
    </lineage>
</organism>
<dbReference type="InterPro" id="IPR050342">
    <property type="entry name" value="HMGB"/>
</dbReference>
<dbReference type="GO" id="GO:0005634">
    <property type="term" value="C:nucleus"/>
    <property type="evidence" value="ECO:0000318"/>
    <property type="project" value="GO_Central"/>
</dbReference>
<gene>
    <name evidence="3" type="primary">WBGene00277015</name>
</gene>
<sequence>MSDARGRGEMRLLHSLRIEDCINNSARGANAGETTVRILSTLCEAVMWMLRDWPNEDPMQPCSSSFTESRMKSLAKLRKLLETERPAKNTSTDALFLMLADSVLMMAGQWPPQIGGVNSQGLGTSRNLAYSSPYATPQTIVREQKRSSDMPWTMKMISDEVYDTKGSKNGGAKEKKHRKKKRRAFEFYWEEMRGEYAKSHANLGHNERRAIAQAEWRNVTNRDRWQTMADEYNEKMIETKYKDKPKPPVTANAFFFRENHRVLRQENPGLRGCDVLAEIGKMWEKCEDKSRYIEMQNADRQRYETEMTAYRLKKEEEEMLGGPSSIGMGKDIHLVGDLKDNNSQITVLSPLQPMLNPGVSAGGSFPTPHGQSTSLPFFSNPSIHSGGSTYHATMPKVEYNDRTISDEMMRHILMSANNMPASSHQPPSSSMTNNPSGMRPIHSHQSNFSNGSIGKEKDLLHGVLTGGTNKKGKKGGRKELGAGDKPARKKKRRAFEFYWEEMRGDYAKTHSHMGHNERRAIAQQEWKNVTDRDKWQKMADDYNEKMLCDKYKLRPKPPVTANAFYFKEQHVLLRQQRPELKGGAVLSEISKMWEKCTDRQRWLDMQAEDRRRYETEMATYKNVSPI</sequence>
<dbReference type="OrthoDB" id="3213154at2759"/>
<dbReference type="InterPro" id="IPR009071">
    <property type="entry name" value="HMG_box_dom"/>
</dbReference>
<dbReference type="SUPFAM" id="SSF47095">
    <property type="entry name" value="HMG-box"/>
    <property type="match status" value="4"/>
</dbReference>
<dbReference type="CDD" id="cd00084">
    <property type="entry name" value="HMG-box_SF"/>
    <property type="match status" value="3"/>
</dbReference>
<reference evidence="4" key="1">
    <citation type="journal article" date="2008" name="Nat. Genet.">
        <title>The Pristionchus pacificus genome provides a unique perspective on nematode lifestyle and parasitism.</title>
        <authorList>
            <person name="Dieterich C."/>
            <person name="Clifton S.W."/>
            <person name="Schuster L.N."/>
            <person name="Chinwalla A."/>
            <person name="Delehaunty K."/>
            <person name="Dinkelacker I."/>
            <person name="Fulton L."/>
            <person name="Fulton R."/>
            <person name="Godfrey J."/>
            <person name="Minx P."/>
            <person name="Mitreva M."/>
            <person name="Roeseler W."/>
            <person name="Tian H."/>
            <person name="Witte H."/>
            <person name="Yang S.P."/>
            <person name="Wilson R.K."/>
            <person name="Sommer R.J."/>
        </authorList>
    </citation>
    <scope>NUCLEOTIDE SEQUENCE [LARGE SCALE GENOMIC DNA]</scope>
    <source>
        <strain evidence="4">PS312</strain>
    </source>
</reference>
<keyword evidence="1" id="KW-0238">DNA-binding</keyword>
<feature type="compositionally biased region" description="Polar residues" evidence="2">
    <location>
        <begin position="443"/>
        <end position="452"/>
    </location>
</feature>
<protein>
    <submittedName>
        <fullName evidence="3">Uncharacterized protein</fullName>
    </submittedName>
</protein>
<dbReference type="Pfam" id="PF00505">
    <property type="entry name" value="HMG_box"/>
    <property type="match status" value="2"/>
</dbReference>
<keyword evidence="4" id="KW-1185">Reference proteome</keyword>
<evidence type="ECO:0000256" key="2">
    <source>
        <dbReference type="SAM" id="MobiDB-lite"/>
    </source>
</evidence>
<dbReference type="Proteomes" id="UP000005239">
    <property type="component" value="Unassembled WGS sequence"/>
</dbReference>
<dbReference type="PROSITE" id="PS50118">
    <property type="entry name" value="HMG_BOX_2"/>
    <property type="match status" value="2"/>
</dbReference>